<dbReference type="SUPFAM" id="SSF141371">
    <property type="entry name" value="PilZ domain-like"/>
    <property type="match status" value="1"/>
</dbReference>
<evidence type="ECO:0000313" key="3">
    <source>
        <dbReference type="Proteomes" id="UP001576762"/>
    </source>
</evidence>
<reference evidence="2 3" key="1">
    <citation type="submission" date="2024-09" db="EMBL/GenBank/DDBJ databases">
        <title>Draft genome sequences of 6 high pH adapted Marinobacter shengliensis sp. isolated from Mariana forearc serpentinite mud volcanoes.</title>
        <authorList>
            <person name="Elkassas S."/>
            <person name="Serres M."/>
            <person name="Michael N."/>
            <person name="Amina P."/>
            <person name="Teodora Z."/>
            <person name="Julie H."/>
        </authorList>
    </citation>
    <scope>NUCLEOTIDE SEQUENCE [LARGE SCALE GENOMIC DNA]</scope>
    <source>
        <strain evidence="2 3">EB4</strain>
    </source>
</reference>
<organism evidence="2 3">
    <name type="scientific">Marinobacter shengliensis</name>
    <dbReference type="NCBI Taxonomy" id="1389223"/>
    <lineage>
        <taxon>Bacteria</taxon>
        <taxon>Pseudomonadati</taxon>
        <taxon>Pseudomonadota</taxon>
        <taxon>Gammaproteobacteria</taxon>
        <taxon>Pseudomonadales</taxon>
        <taxon>Marinobacteraceae</taxon>
        <taxon>Marinobacter</taxon>
    </lineage>
</organism>
<dbReference type="RefSeq" id="WP_061332924.1">
    <property type="nucleotide sequence ID" value="NZ_JAINWO010000022.1"/>
</dbReference>
<evidence type="ECO:0000259" key="1">
    <source>
        <dbReference type="Pfam" id="PF07238"/>
    </source>
</evidence>
<dbReference type="Proteomes" id="UP001576762">
    <property type="component" value="Unassembled WGS sequence"/>
</dbReference>
<sequence>MEHRLSQRIEGELPILVYKRGMPVATGQIQDASRRGLFVATDYADIRLNQPIQLAFKLPDQGQDCHRVLNAHVIRRSSGGLGLGFDGTDNEVDVIAELVQWLQSQSLLTGFRV</sequence>
<proteinExistence type="predicted"/>
<comment type="caution">
    <text evidence="2">The sequence shown here is derived from an EMBL/GenBank/DDBJ whole genome shotgun (WGS) entry which is preliminary data.</text>
</comment>
<name>A0ABV4W378_9GAMM</name>
<dbReference type="InterPro" id="IPR009875">
    <property type="entry name" value="PilZ_domain"/>
</dbReference>
<protein>
    <submittedName>
        <fullName evidence="2">PilZ domain-containing protein</fullName>
    </submittedName>
</protein>
<dbReference type="Gene3D" id="2.40.10.220">
    <property type="entry name" value="predicted glycosyltransferase like domains"/>
    <property type="match status" value="1"/>
</dbReference>
<accession>A0ABV4W378</accession>
<dbReference type="EMBL" id="JBHFLD010000003">
    <property type="protein sequence ID" value="MFB2714639.1"/>
    <property type="molecule type" value="Genomic_DNA"/>
</dbReference>
<keyword evidence="3" id="KW-1185">Reference proteome</keyword>
<feature type="domain" description="PilZ" evidence="1">
    <location>
        <begin position="3"/>
        <end position="101"/>
    </location>
</feature>
<gene>
    <name evidence="2" type="ORF">ACE05E_04005</name>
</gene>
<dbReference type="Pfam" id="PF07238">
    <property type="entry name" value="PilZ"/>
    <property type="match status" value="1"/>
</dbReference>
<evidence type="ECO:0000313" key="2">
    <source>
        <dbReference type="EMBL" id="MFB2714639.1"/>
    </source>
</evidence>